<dbReference type="RefSeq" id="WP_078190455.1">
    <property type="nucleotide sequence ID" value="NZ_JAMCOZ010000006.1"/>
</dbReference>
<dbReference type="PANTHER" id="PTHR23308">
    <property type="entry name" value="NUCLEAR INHIBITOR OF PROTEIN PHOSPHATASE-1"/>
    <property type="match status" value="1"/>
</dbReference>
<protein>
    <submittedName>
        <fullName evidence="3">FHA domain-containing protein</fullName>
    </submittedName>
</protein>
<gene>
    <name evidence="3" type="ORF">B1202_10005</name>
</gene>
<keyword evidence="4" id="KW-1185">Reference proteome</keyword>
<dbReference type="Gene3D" id="2.60.200.20">
    <property type="match status" value="1"/>
</dbReference>
<feature type="transmembrane region" description="Helical" evidence="1">
    <location>
        <begin position="227"/>
        <end position="248"/>
    </location>
</feature>
<evidence type="ECO:0000256" key="1">
    <source>
        <dbReference type="SAM" id="Phobius"/>
    </source>
</evidence>
<evidence type="ECO:0000313" key="3">
    <source>
        <dbReference type="EMBL" id="OOV81778.1"/>
    </source>
</evidence>
<dbReference type="Proteomes" id="UP000191160">
    <property type="component" value="Unassembled WGS sequence"/>
</dbReference>
<dbReference type="InterPro" id="IPR000253">
    <property type="entry name" value="FHA_dom"/>
</dbReference>
<feature type="domain" description="FHA" evidence="2">
    <location>
        <begin position="23"/>
        <end position="72"/>
    </location>
</feature>
<dbReference type="CDD" id="cd00060">
    <property type="entry name" value="FHA"/>
    <property type="match status" value="1"/>
</dbReference>
<dbReference type="Pfam" id="PF00498">
    <property type="entry name" value="FHA"/>
    <property type="match status" value="1"/>
</dbReference>
<keyword evidence="1" id="KW-0812">Transmembrane</keyword>
<dbReference type="AlphaFoldDB" id="A0A1T1GVZ1"/>
<keyword evidence="1" id="KW-1133">Transmembrane helix</keyword>
<dbReference type="SMART" id="SM00240">
    <property type="entry name" value="FHA"/>
    <property type="match status" value="1"/>
</dbReference>
<organism evidence="3 4">
    <name type="scientific">Acinetobacter amyesii</name>
    <dbReference type="NCBI Taxonomy" id="2942470"/>
    <lineage>
        <taxon>Bacteria</taxon>
        <taxon>Pseudomonadati</taxon>
        <taxon>Pseudomonadota</taxon>
        <taxon>Gammaproteobacteria</taxon>
        <taxon>Moraxellales</taxon>
        <taxon>Moraxellaceae</taxon>
        <taxon>Acinetobacter</taxon>
    </lineage>
</organism>
<dbReference type="SUPFAM" id="SSF49879">
    <property type="entry name" value="SMAD/FHA domain"/>
    <property type="match status" value="1"/>
</dbReference>
<evidence type="ECO:0000313" key="4">
    <source>
        <dbReference type="Proteomes" id="UP000191160"/>
    </source>
</evidence>
<sequence>MTWKIQAISGDLTGQEISIERDMLVGRHQQADIVLQESDVSRKHAAFVLKDQALWLQDLNSSNGTFINDVRLTGESLLKEGDIVQFASVKFSLLAPAKAVEIPADIEQSVEALQTEEITPVQQPSEAVAVSETAAQEPVVKTSETETQEPIVKTAAQQMNDQGMPELKERDGSVQLTRDGMPTNVGVPKPAPIPEGIDITAAPKNEACDVEIPAACVEQEREAQKNASVGLISVIVLIILAIIAWVLFK</sequence>
<dbReference type="InterPro" id="IPR008984">
    <property type="entry name" value="SMAD_FHA_dom_sf"/>
</dbReference>
<proteinExistence type="predicted"/>
<dbReference type="PROSITE" id="PS50006">
    <property type="entry name" value="FHA_DOMAIN"/>
    <property type="match status" value="1"/>
</dbReference>
<dbReference type="InterPro" id="IPR050923">
    <property type="entry name" value="Cell_Proc_Reg/RNA_Proc"/>
</dbReference>
<comment type="caution">
    <text evidence="3">The sequence shown here is derived from an EMBL/GenBank/DDBJ whole genome shotgun (WGS) entry which is preliminary data.</text>
</comment>
<evidence type="ECO:0000259" key="2">
    <source>
        <dbReference type="PROSITE" id="PS50006"/>
    </source>
</evidence>
<reference evidence="3 4" key="1">
    <citation type="submission" date="2017-02" db="EMBL/GenBank/DDBJ databases">
        <title>Acinetobacter sp. ANC 4945, whole genome shotgun sequencing project.</title>
        <authorList>
            <person name="Radolfova-Krizova L."/>
            <person name="Al Atrouni A."/>
            <person name="Nemec A."/>
        </authorList>
    </citation>
    <scope>NUCLEOTIDE SEQUENCE [LARGE SCALE GENOMIC DNA]</scope>
    <source>
        <strain evidence="3 4">ANC 4945</strain>
    </source>
</reference>
<accession>A0A1T1GVZ1</accession>
<keyword evidence="1" id="KW-0472">Membrane</keyword>
<name>A0A1T1GVZ1_9GAMM</name>
<dbReference type="EMBL" id="MVKX01000006">
    <property type="protein sequence ID" value="OOV81778.1"/>
    <property type="molecule type" value="Genomic_DNA"/>
</dbReference>